<keyword evidence="3" id="KW-1185">Reference proteome</keyword>
<name>A0A5B7GJZ6_PORTR</name>
<sequence length="146" mass="16101">MGLCVREGCDCPIELQERKGNVQRDKQLAEKFAALPELVLLDLAGSELSFWLTSWEPEVKGRHPRPSSSNRTDPPTPSLPPPSRKKTTAGSPRRSGCQGLKPQQPLSRRHRSPDEQRSHQLPSANPPPSRGSLVSSSPMKIAQRVP</sequence>
<proteinExistence type="predicted"/>
<protein>
    <submittedName>
        <fullName evidence="2">Uncharacterized protein</fullName>
    </submittedName>
</protein>
<dbReference type="Proteomes" id="UP000324222">
    <property type="component" value="Unassembled WGS sequence"/>
</dbReference>
<comment type="caution">
    <text evidence="2">The sequence shown here is derived from an EMBL/GenBank/DDBJ whole genome shotgun (WGS) entry which is preliminary data.</text>
</comment>
<accession>A0A5B7GJZ6</accession>
<evidence type="ECO:0000313" key="2">
    <source>
        <dbReference type="EMBL" id="MPC57607.1"/>
    </source>
</evidence>
<organism evidence="2 3">
    <name type="scientific">Portunus trituberculatus</name>
    <name type="common">Swimming crab</name>
    <name type="synonym">Neptunus trituberculatus</name>
    <dbReference type="NCBI Taxonomy" id="210409"/>
    <lineage>
        <taxon>Eukaryota</taxon>
        <taxon>Metazoa</taxon>
        <taxon>Ecdysozoa</taxon>
        <taxon>Arthropoda</taxon>
        <taxon>Crustacea</taxon>
        <taxon>Multicrustacea</taxon>
        <taxon>Malacostraca</taxon>
        <taxon>Eumalacostraca</taxon>
        <taxon>Eucarida</taxon>
        <taxon>Decapoda</taxon>
        <taxon>Pleocyemata</taxon>
        <taxon>Brachyura</taxon>
        <taxon>Eubrachyura</taxon>
        <taxon>Portunoidea</taxon>
        <taxon>Portunidae</taxon>
        <taxon>Portuninae</taxon>
        <taxon>Portunus</taxon>
    </lineage>
</organism>
<feature type="region of interest" description="Disordered" evidence="1">
    <location>
        <begin position="55"/>
        <end position="146"/>
    </location>
</feature>
<dbReference type="AlphaFoldDB" id="A0A5B7GJZ6"/>
<dbReference type="EMBL" id="VSRR010014922">
    <property type="protein sequence ID" value="MPC57607.1"/>
    <property type="molecule type" value="Genomic_DNA"/>
</dbReference>
<evidence type="ECO:0000256" key="1">
    <source>
        <dbReference type="SAM" id="MobiDB-lite"/>
    </source>
</evidence>
<gene>
    <name evidence="2" type="ORF">E2C01_051592</name>
</gene>
<evidence type="ECO:0000313" key="3">
    <source>
        <dbReference type="Proteomes" id="UP000324222"/>
    </source>
</evidence>
<reference evidence="2 3" key="1">
    <citation type="submission" date="2019-05" db="EMBL/GenBank/DDBJ databases">
        <title>Another draft genome of Portunus trituberculatus and its Hox gene families provides insights of decapod evolution.</title>
        <authorList>
            <person name="Jeong J.-H."/>
            <person name="Song I."/>
            <person name="Kim S."/>
            <person name="Choi T."/>
            <person name="Kim D."/>
            <person name="Ryu S."/>
            <person name="Kim W."/>
        </authorList>
    </citation>
    <scope>NUCLEOTIDE SEQUENCE [LARGE SCALE GENOMIC DNA]</scope>
    <source>
        <tissue evidence="2">Muscle</tissue>
    </source>
</reference>